<gene>
    <name evidence="9" type="ORF">EFY79_13875</name>
</gene>
<keyword evidence="6" id="KW-0560">Oxidoreductase</keyword>
<sequence>MKQFDRTKLLESLKETDEWDIVIIGGGATGLGIAVDSATRGFKTLLLEQEDFAKGTSSRSTKLVHGGVRYLAQGNVSLVKEALKERGLLLKNAPHLTKNETIIIPCYSWPRGLFYTIGLKLYDWLSGKWSIGKSLLINKKKVIERLPAIKKTSLKCGVLYHDGTFDDARLAMNLAQTCVDKGGIAVNYCKVISLDKDEANQINGVSFVDRESQKKYDIKAKVIVNATGVFADDILDMDTPGSPPIIRPSQGIHLVLDNSFLQSKDAIMIPHTDDGRVLFAIPWYENVLVGTTDTPLSAHSLEPRALKSEVDFVLNTAANYFSKIPSRDDVLSVFAGLRPLAATGDKSDKTKEISRSHKVLISKSGLVSVIGGKWTTYRKMAEDTLSKIIRSKMLPDKACKTEHLKIHGYEQLPKHNGQFSIYGSDKEGIQKIIETDARSGISLSDTVYLTKAQVIWAVRNEMAQTVEDVLARRTRILFINAREAHRLAPEVADIMMKELHKDEEWKLNQVALFGQLANGYLLDGYPIKDSLHHLNEN</sequence>
<dbReference type="GO" id="GO:0006071">
    <property type="term" value="P:glycerol metabolic process"/>
    <property type="evidence" value="ECO:0007669"/>
    <property type="project" value="UniProtKB-KW"/>
</dbReference>
<keyword evidence="10" id="KW-1185">Reference proteome</keyword>
<dbReference type="InterPro" id="IPR000447">
    <property type="entry name" value="G3P_DH_FAD-dep"/>
</dbReference>
<evidence type="ECO:0000256" key="5">
    <source>
        <dbReference type="ARBA" id="ARBA00022827"/>
    </source>
</evidence>
<reference evidence="9 10" key="1">
    <citation type="submission" date="2018-11" db="EMBL/GenBank/DDBJ databases">
        <title>Draft genome sequence of Ferruginibacter sp. BO-59.</title>
        <authorList>
            <person name="Im W.T."/>
        </authorList>
    </citation>
    <scope>NUCLEOTIDE SEQUENCE [LARGE SCALE GENOMIC DNA]</scope>
    <source>
        <strain evidence="9 10">BO-59</strain>
    </source>
</reference>
<protein>
    <submittedName>
        <fullName evidence="9">Glycerol-3-phosphate dehydrogenase/oxidase</fullName>
    </submittedName>
</protein>
<evidence type="ECO:0000256" key="3">
    <source>
        <dbReference type="ARBA" id="ARBA00022630"/>
    </source>
</evidence>
<organism evidence="9 10">
    <name type="scientific">Hanamia caeni</name>
    <dbReference type="NCBI Taxonomy" id="2294116"/>
    <lineage>
        <taxon>Bacteria</taxon>
        <taxon>Pseudomonadati</taxon>
        <taxon>Bacteroidota</taxon>
        <taxon>Chitinophagia</taxon>
        <taxon>Chitinophagales</taxon>
        <taxon>Chitinophagaceae</taxon>
        <taxon>Hanamia</taxon>
    </lineage>
</organism>
<dbReference type="RefSeq" id="WP_123121502.1">
    <property type="nucleotide sequence ID" value="NZ_RJJR01000012.1"/>
</dbReference>
<dbReference type="Pfam" id="PF16901">
    <property type="entry name" value="DAO_C"/>
    <property type="match status" value="1"/>
</dbReference>
<evidence type="ECO:0000313" key="9">
    <source>
        <dbReference type="EMBL" id="RNI34947.1"/>
    </source>
</evidence>
<dbReference type="InterPro" id="IPR038299">
    <property type="entry name" value="DAO_C_sf"/>
</dbReference>
<proteinExistence type="inferred from homology"/>
<evidence type="ECO:0000313" key="10">
    <source>
        <dbReference type="Proteomes" id="UP000267223"/>
    </source>
</evidence>
<evidence type="ECO:0000259" key="8">
    <source>
        <dbReference type="Pfam" id="PF16901"/>
    </source>
</evidence>
<evidence type="ECO:0000256" key="2">
    <source>
        <dbReference type="ARBA" id="ARBA00007330"/>
    </source>
</evidence>
<dbReference type="PANTHER" id="PTHR11985:SF35">
    <property type="entry name" value="ANAEROBIC GLYCEROL-3-PHOSPHATE DEHYDROGENASE SUBUNIT A"/>
    <property type="match status" value="1"/>
</dbReference>
<comment type="caution">
    <text evidence="9">The sequence shown here is derived from an EMBL/GenBank/DDBJ whole genome shotgun (WGS) entry which is preliminary data.</text>
</comment>
<dbReference type="PANTHER" id="PTHR11985">
    <property type="entry name" value="GLYCEROL-3-PHOSPHATE DEHYDROGENASE"/>
    <property type="match status" value="1"/>
</dbReference>
<keyword evidence="4" id="KW-0319">Glycerol metabolism</keyword>
<dbReference type="Pfam" id="PF01266">
    <property type="entry name" value="DAO"/>
    <property type="match status" value="1"/>
</dbReference>
<name>A0A3M9NCC5_9BACT</name>
<dbReference type="Gene3D" id="1.10.8.870">
    <property type="entry name" value="Alpha-glycerophosphate oxidase, cap domain"/>
    <property type="match status" value="1"/>
</dbReference>
<dbReference type="PROSITE" id="PS00978">
    <property type="entry name" value="FAD_G3PDH_2"/>
    <property type="match status" value="1"/>
</dbReference>
<accession>A0A3M9NCC5</accession>
<dbReference type="GO" id="GO:0046168">
    <property type="term" value="P:glycerol-3-phosphate catabolic process"/>
    <property type="evidence" value="ECO:0007669"/>
    <property type="project" value="TreeGrafter"/>
</dbReference>
<evidence type="ECO:0000259" key="7">
    <source>
        <dbReference type="Pfam" id="PF01266"/>
    </source>
</evidence>
<dbReference type="AlphaFoldDB" id="A0A3M9NCC5"/>
<keyword evidence="5" id="KW-0274">FAD</keyword>
<dbReference type="EMBL" id="RJJR01000012">
    <property type="protein sequence ID" value="RNI34947.1"/>
    <property type="molecule type" value="Genomic_DNA"/>
</dbReference>
<dbReference type="SUPFAM" id="SSF51905">
    <property type="entry name" value="FAD/NAD(P)-binding domain"/>
    <property type="match status" value="1"/>
</dbReference>
<comment type="similarity">
    <text evidence="2">Belongs to the FAD-dependent glycerol-3-phosphate dehydrogenase family.</text>
</comment>
<dbReference type="GO" id="GO:0004368">
    <property type="term" value="F:glycerol-3-phosphate dehydrogenase (quinone) activity"/>
    <property type="evidence" value="ECO:0007669"/>
    <property type="project" value="InterPro"/>
</dbReference>
<dbReference type="InterPro" id="IPR006076">
    <property type="entry name" value="FAD-dep_OxRdtase"/>
</dbReference>
<evidence type="ECO:0000256" key="6">
    <source>
        <dbReference type="ARBA" id="ARBA00023002"/>
    </source>
</evidence>
<dbReference type="OrthoDB" id="9766796at2"/>
<comment type="cofactor">
    <cofactor evidence="1">
        <name>FAD</name>
        <dbReference type="ChEBI" id="CHEBI:57692"/>
    </cofactor>
</comment>
<evidence type="ECO:0000256" key="4">
    <source>
        <dbReference type="ARBA" id="ARBA00022798"/>
    </source>
</evidence>
<feature type="domain" description="Alpha-glycerophosphate oxidase C-terminal" evidence="8">
    <location>
        <begin position="420"/>
        <end position="504"/>
    </location>
</feature>
<dbReference type="Gene3D" id="3.50.50.60">
    <property type="entry name" value="FAD/NAD(P)-binding domain"/>
    <property type="match status" value="1"/>
</dbReference>
<dbReference type="InterPro" id="IPR036188">
    <property type="entry name" value="FAD/NAD-bd_sf"/>
</dbReference>
<dbReference type="Gene3D" id="3.30.9.10">
    <property type="entry name" value="D-Amino Acid Oxidase, subunit A, domain 2"/>
    <property type="match status" value="1"/>
</dbReference>
<feature type="domain" description="FAD dependent oxidoreductase" evidence="7">
    <location>
        <begin position="20"/>
        <end position="377"/>
    </location>
</feature>
<dbReference type="PRINTS" id="PR01001">
    <property type="entry name" value="FADG3PDH"/>
</dbReference>
<keyword evidence="3" id="KW-0285">Flavoprotein</keyword>
<evidence type="ECO:0000256" key="1">
    <source>
        <dbReference type="ARBA" id="ARBA00001974"/>
    </source>
</evidence>
<dbReference type="InterPro" id="IPR031656">
    <property type="entry name" value="DAO_C"/>
</dbReference>
<dbReference type="Proteomes" id="UP000267223">
    <property type="component" value="Unassembled WGS sequence"/>
</dbReference>